<dbReference type="EMBL" id="PGOL01002569">
    <property type="protein sequence ID" value="PKI46838.1"/>
    <property type="molecule type" value="Genomic_DNA"/>
</dbReference>
<dbReference type="Proteomes" id="UP000233551">
    <property type="component" value="Unassembled WGS sequence"/>
</dbReference>
<evidence type="ECO:0000313" key="3">
    <source>
        <dbReference type="Proteomes" id="UP000233551"/>
    </source>
</evidence>
<accession>A0A2I0IS62</accession>
<gene>
    <name evidence="2" type="ORF">CRG98_032776</name>
</gene>
<comment type="caution">
    <text evidence="2">The sequence shown here is derived from an EMBL/GenBank/DDBJ whole genome shotgun (WGS) entry which is preliminary data.</text>
</comment>
<evidence type="ECO:0000256" key="1">
    <source>
        <dbReference type="SAM" id="MobiDB-lite"/>
    </source>
</evidence>
<protein>
    <submittedName>
        <fullName evidence="2">Uncharacterized protein</fullName>
    </submittedName>
</protein>
<sequence length="174" mass="19798">MKAFQRGSRNEDFTKSLIITPPNSFANISARARKLMVVKESVSVWKKKEHVVILDREINPLNAPKAVVLNEIEWLGIGTPPQVKKKGDIGNDPNSYCRYPKARGHNTEDCKTLKVDIERLIQAGHLRSFIQKGGRKDRARSPCHGRSPSRREKPDLYCSKRSKFCEDFASRVIP</sequence>
<feature type="region of interest" description="Disordered" evidence="1">
    <location>
        <begin position="131"/>
        <end position="154"/>
    </location>
</feature>
<organism evidence="2 3">
    <name type="scientific">Punica granatum</name>
    <name type="common">Pomegranate</name>
    <dbReference type="NCBI Taxonomy" id="22663"/>
    <lineage>
        <taxon>Eukaryota</taxon>
        <taxon>Viridiplantae</taxon>
        <taxon>Streptophyta</taxon>
        <taxon>Embryophyta</taxon>
        <taxon>Tracheophyta</taxon>
        <taxon>Spermatophyta</taxon>
        <taxon>Magnoliopsida</taxon>
        <taxon>eudicotyledons</taxon>
        <taxon>Gunneridae</taxon>
        <taxon>Pentapetalae</taxon>
        <taxon>rosids</taxon>
        <taxon>malvids</taxon>
        <taxon>Myrtales</taxon>
        <taxon>Lythraceae</taxon>
        <taxon>Punica</taxon>
    </lineage>
</organism>
<dbReference type="AlphaFoldDB" id="A0A2I0IS62"/>
<keyword evidence="3" id="KW-1185">Reference proteome</keyword>
<name>A0A2I0IS62_PUNGR</name>
<proteinExistence type="predicted"/>
<reference evidence="2 3" key="1">
    <citation type="submission" date="2017-11" db="EMBL/GenBank/DDBJ databases">
        <title>De-novo sequencing of pomegranate (Punica granatum L.) genome.</title>
        <authorList>
            <person name="Akparov Z."/>
            <person name="Amiraslanov A."/>
            <person name="Hajiyeva S."/>
            <person name="Abbasov M."/>
            <person name="Kaur K."/>
            <person name="Hamwieh A."/>
            <person name="Solovyev V."/>
            <person name="Salamov A."/>
            <person name="Braich B."/>
            <person name="Kosarev P."/>
            <person name="Mahmoud A."/>
            <person name="Hajiyev E."/>
            <person name="Babayeva S."/>
            <person name="Izzatullayeva V."/>
            <person name="Mammadov A."/>
            <person name="Mammadov A."/>
            <person name="Sharifova S."/>
            <person name="Ojaghi J."/>
            <person name="Eynullazada K."/>
            <person name="Bayramov B."/>
            <person name="Abdulazimova A."/>
            <person name="Shahmuradov I."/>
        </authorList>
    </citation>
    <scope>NUCLEOTIDE SEQUENCE [LARGE SCALE GENOMIC DNA]</scope>
    <source>
        <strain evidence="3">cv. AG2017</strain>
        <tissue evidence="2">Leaf</tissue>
    </source>
</reference>
<evidence type="ECO:0000313" key="2">
    <source>
        <dbReference type="EMBL" id="PKI46838.1"/>
    </source>
</evidence>